<feature type="binding site" evidence="10">
    <location>
        <position position="58"/>
    </location>
    <ligand>
        <name>ATP</name>
        <dbReference type="ChEBI" id="CHEBI:30616"/>
    </ligand>
</feature>
<keyword evidence="3" id="KW-0808">Transferase</keyword>
<dbReference type="GO" id="GO:0005524">
    <property type="term" value="F:ATP binding"/>
    <property type="evidence" value="ECO:0007669"/>
    <property type="project" value="UniProtKB-UniRule"/>
</dbReference>
<feature type="region of interest" description="Disordered" evidence="12">
    <location>
        <begin position="713"/>
        <end position="734"/>
    </location>
</feature>
<dbReference type="InterPro" id="IPR051234">
    <property type="entry name" value="TAO_STE20_kinase"/>
</dbReference>
<dbReference type="InterPro" id="IPR011009">
    <property type="entry name" value="Kinase-like_dom_sf"/>
</dbReference>
<evidence type="ECO:0000313" key="14">
    <source>
        <dbReference type="EMBL" id="JAP57829.1"/>
    </source>
</evidence>
<feature type="compositionally biased region" description="Polar residues" evidence="12">
    <location>
        <begin position="368"/>
        <end position="399"/>
    </location>
</feature>
<evidence type="ECO:0000256" key="5">
    <source>
        <dbReference type="ARBA" id="ARBA00022777"/>
    </source>
</evidence>
<feature type="compositionally biased region" description="Basic and acidic residues" evidence="12">
    <location>
        <begin position="324"/>
        <end position="344"/>
    </location>
</feature>
<dbReference type="PANTHER" id="PTHR47167:SF4">
    <property type="entry name" value="SERINE_THREONINE-PROTEIN KINASE TAO"/>
    <property type="match status" value="1"/>
</dbReference>
<evidence type="ECO:0000256" key="4">
    <source>
        <dbReference type="ARBA" id="ARBA00022741"/>
    </source>
</evidence>
<dbReference type="InterPro" id="IPR017441">
    <property type="entry name" value="Protein_kinase_ATP_BS"/>
</dbReference>
<reference evidence="14" key="1">
    <citation type="submission" date="2016-01" db="EMBL/GenBank/DDBJ databases">
        <title>Reference transcriptome for the parasite Schistocephalus solidus: insights into the molecular evolution of parasitism.</title>
        <authorList>
            <person name="Hebert F.O."/>
            <person name="Grambauer S."/>
            <person name="Barber I."/>
            <person name="Landry C.R."/>
            <person name="Aubin-Horth N."/>
        </authorList>
    </citation>
    <scope>NUCLEOTIDE SEQUENCE</scope>
</reference>
<feature type="coiled-coil region" evidence="11">
    <location>
        <begin position="948"/>
        <end position="982"/>
    </location>
</feature>
<evidence type="ECO:0000256" key="7">
    <source>
        <dbReference type="ARBA" id="ARBA00023054"/>
    </source>
</evidence>
<evidence type="ECO:0000256" key="9">
    <source>
        <dbReference type="ARBA" id="ARBA00048679"/>
    </source>
</evidence>
<dbReference type="Gene3D" id="3.30.200.20">
    <property type="entry name" value="Phosphorylase Kinase, domain 1"/>
    <property type="match status" value="1"/>
</dbReference>
<dbReference type="GO" id="GO:0005737">
    <property type="term" value="C:cytoplasm"/>
    <property type="evidence" value="ECO:0007669"/>
    <property type="project" value="TreeGrafter"/>
</dbReference>
<feature type="region of interest" description="Disordered" evidence="12">
    <location>
        <begin position="322"/>
        <end position="471"/>
    </location>
</feature>
<comment type="catalytic activity">
    <reaction evidence="8">
        <text>L-threonyl-[protein] + ATP = O-phospho-L-threonyl-[protein] + ADP + H(+)</text>
        <dbReference type="Rhea" id="RHEA:46608"/>
        <dbReference type="Rhea" id="RHEA-COMP:11060"/>
        <dbReference type="Rhea" id="RHEA-COMP:11605"/>
        <dbReference type="ChEBI" id="CHEBI:15378"/>
        <dbReference type="ChEBI" id="CHEBI:30013"/>
        <dbReference type="ChEBI" id="CHEBI:30616"/>
        <dbReference type="ChEBI" id="CHEBI:61977"/>
        <dbReference type="ChEBI" id="CHEBI:456216"/>
        <dbReference type="EC" id="2.7.11.1"/>
    </reaction>
</comment>
<evidence type="ECO:0000256" key="10">
    <source>
        <dbReference type="PROSITE-ProRule" id="PRU10141"/>
    </source>
</evidence>
<keyword evidence="2" id="KW-0723">Serine/threonine-protein kinase</keyword>
<keyword evidence="5" id="KW-0418">Kinase</keyword>
<dbReference type="SMART" id="SM00220">
    <property type="entry name" value="S_TKc"/>
    <property type="match status" value="1"/>
</dbReference>
<feature type="compositionally biased region" description="Polar residues" evidence="12">
    <location>
        <begin position="429"/>
        <end position="440"/>
    </location>
</feature>
<evidence type="ECO:0000256" key="8">
    <source>
        <dbReference type="ARBA" id="ARBA00047899"/>
    </source>
</evidence>
<dbReference type="AlphaFoldDB" id="A0A0X3Q1F9"/>
<dbReference type="InterPro" id="IPR000719">
    <property type="entry name" value="Prot_kinase_dom"/>
</dbReference>
<evidence type="ECO:0000256" key="6">
    <source>
        <dbReference type="ARBA" id="ARBA00022840"/>
    </source>
</evidence>
<dbReference type="EMBL" id="GEEE01005396">
    <property type="protein sequence ID" value="JAP57829.1"/>
    <property type="molecule type" value="Transcribed_RNA"/>
</dbReference>
<dbReference type="EMBL" id="GEEE01012719">
    <property type="protein sequence ID" value="JAP50506.1"/>
    <property type="molecule type" value="Transcribed_RNA"/>
</dbReference>
<dbReference type="PROSITE" id="PS00107">
    <property type="entry name" value="PROTEIN_KINASE_ATP"/>
    <property type="match status" value="1"/>
</dbReference>
<gene>
    <name evidence="14" type="ORF">TR160849</name>
</gene>
<name>A0A0X3Q1F9_SCHSO</name>
<sequence length="1049" mass="117117">MPKITASNAFSDLQSKGIISKEDPNALFTDLHQIGAGNFGIVYRARDKATGENVAIKKLKFDAKRKFSSEDLNDMIREIEFLSIVKHKNCIESKGCYLDHNIPWLVMEYCLGSVADILEVQKHPLKECEIAAIVKEVLCGLVFLHRENYIHRDIKAGNILFSENGGVKISDFGSASFQSPANSFVGTPFWIAPEVIMAMESGLYDTRADVWSVGITCIEMAELKPPYMESANSMAALYQIALNPPPKLRPAHWSSQFHNFVDFLLQKKQEDRPTSAEALSHPFCSSVRNPTAIISELVQLALANANEENQMRPRLRKALCDNGYSHEESSPDAHDSSAGRRRDSQTNGKAAPGGVNTPGDVSYDGSHRSVSTADDATESTSNSMRSAFSCSSTSLQAQASRKESDPKPHSRGGLSVGGSSNECARGSMGTPNSVASSMSGLSVYMSADRSGARQQQQQQLPPPPSPSIGIWNELAASPSQHSLAQQRPQQVQPIEQSYHPQEETLEVQEGIFQDTSPLEPTQAGVAAVQPWGAVYAGSTENRTAAVSKQAPSGDTALSKTTVAAPGAGQIAVSPVRGATAAAKIGNFPTLKTQRMLRRAQGAGVGGAEDSSAFLDKFYSFGALRRLCHRHTKKLAHEITRLTELEEAKKAELNREFTNFINAKKKAVGRLQEQHERDRELAMKKATEDETKYLRQLEADVKAQMKMRRKSYNRPKSMAGFPGSGSPFNDPHGGNQPELDQLYKRLQSESTRQLQLWRYSSLCKYHDLQLTQFAQRTKLQEEVANEKAALLLNQHEQLRAVELQNQGFKHQLQRCHLEEKRNFLCEEQVRYDDSQKVKFEKEKRIRMKQLEKELKHLEELQRPTSKVANWFLGRRKQPSDSPNDKSRVDDLLKEDPRLTMEEIRKQKKEALERQFEIDAAALADKVGLLRAQMVLYQDHLSGEFHVQQKQEETELRNRIALRAEKLEEAIKRNAQAVSDENAQVKRRIEMEFAARKHHLQEECQKLGVDFQALQLAYEESVIFGHVQHQPGLATAGAAVARPNRSSYLPP</sequence>
<evidence type="ECO:0000256" key="1">
    <source>
        <dbReference type="ARBA" id="ARBA00012513"/>
    </source>
</evidence>
<comment type="catalytic activity">
    <reaction evidence="9">
        <text>L-seryl-[protein] + ATP = O-phospho-L-seryl-[protein] + ADP + H(+)</text>
        <dbReference type="Rhea" id="RHEA:17989"/>
        <dbReference type="Rhea" id="RHEA-COMP:9863"/>
        <dbReference type="Rhea" id="RHEA-COMP:11604"/>
        <dbReference type="ChEBI" id="CHEBI:15378"/>
        <dbReference type="ChEBI" id="CHEBI:29999"/>
        <dbReference type="ChEBI" id="CHEBI:30616"/>
        <dbReference type="ChEBI" id="CHEBI:83421"/>
        <dbReference type="ChEBI" id="CHEBI:456216"/>
        <dbReference type="EC" id="2.7.11.1"/>
    </reaction>
</comment>
<dbReference type="Pfam" id="PF00069">
    <property type="entry name" value="Pkinase"/>
    <property type="match status" value="1"/>
</dbReference>
<evidence type="ECO:0000256" key="12">
    <source>
        <dbReference type="SAM" id="MobiDB-lite"/>
    </source>
</evidence>
<evidence type="ECO:0000259" key="13">
    <source>
        <dbReference type="PROSITE" id="PS50011"/>
    </source>
</evidence>
<accession>A0A0X3Q1F9</accession>
<keyword evidence="7 11" id="KW-0175">Coiled coil</keyword>
<dbReference type="GO" id="GO:0004674">
    <property type="term" value="F:protein serine/threonine kinase activity"/>
    <property type="evidence" value="ECO:0007669"/>
    <property type="project" value="UniProtKB-KW"/>
</dbReference>
<dbReference type="PANTHER" id="PTHR47167">
    <property type="entry name" value="SERINE/THREONINE-PROTEIN KINASE TAO1-LIKE PROTEIN"/>
    <property type="match status" value="1"/>
</dbReference>
<evidence type="ECO:0000256" key="11">
    <source>
        <dbReference type="SAM" id="Coils"/>
    </source>
</evidence>
<dbReference type="PROSITE" id="PS50011">
    <property type="entry name" value="PROTEIN_KINASE_DOM"/>
    <property type="match status" value="1"/>
</dbReference>
<dbReference type="SUPFAM" id="SSF56112">
    <property type="entry name" value="Protein kinase-like (PK-like)"/>
    <property type="match status" value="1"/>
</dbReference>
<dbReference type="Gene3D" id="1.10.510.10">
    <property type="entry name" value="Transferase(Phosphotransferase) domain 1"/>
    <property type="match status" value="1"/>
</dbReference>
<organism evidence="14">
    <name type="scientific">Schistocephalus solidus</name>
    <name type="common">Tapeworm</name>
    <dbReference type="NCBI Taxonomy" id="70667"/>
    <lineage>
        <taxon>Eukaryota</taxon>
        <taxon>Metazoa</taxon>
        <taxon>Spiralia</taxon>
        <taxon>Lophotrochozoa</taxon>
        <taxon>Platyhelminthes</taxon>
        <taxon>Cestoda</taxon>
        <taxon>Eucestoda</taxon>
        <taxon>Diphyllobothriidea</taxon>
        <taxon>Diphyllobothriidae</taxon>
        <taxon>Schistocephalus</taxon>
    </lineage>
</organism>
<keyword evidence="6 10" id="KW-0067">ATP-binding</keyword>
<feature type="domain" description="Protein kinase" evidence="13">
    <location>
        <begin position="28"/>
        <end position="284"/>
    </location>
</feature>
<dbReference type="EC" id="2.7.11.1" evidence="1"/>
<proteinExistence type="predicted"/>
<evidence type="ECO:0000256" key="2">
    <source>
        <dbReference type="ARBA" id="ARBA00022527"/>
    </source>
</evidence>
<feature type="compositionally biased region" description="Basic and acidic residues" evidence="12">
    <location>
        <begin position="881"/>
        <end position="892"/>
    </location>
</feature>
<dbReference type="PROSITE" id="PS00108">
    <property type="entry name" value="PROTEIN_KINASE_ST"/>
    <property type="match status" value="1"/>
</dbReference>
<evidence type="ECO:0000256" key="3">
    <source>
        <dbReference type="ARBA" id="ARBA00022679"/>
    </source>
</evidence>
<dbReference type="InterPro" id="IPR008271">
    <property type="entry name" value="Ser/Thr_kinase_AS"/>
</dbReference>
<protein>
    <recommendedName>
        <fullName evidence="1">non-specific serine/threonine protein kinase</fullName>
        <ecNumber evidence="1">2.7.11.1</ecNumber>
    </recommendedName>
</protein>
<feature type="region of interest" description="Disordered" evidence="12">
    <location>
        <begin position="871"/>
        <end position="892"/>
    </location>
</feature>
<keyword evidence="4 10" id="KW-0547">Nucleotide-binding</keyword>